<accession>A0A9P7ABN5</accession>
<protein>
    <submittedName>
        <fullName evidence="1">Uncharacterized protein</fullName>
    </submittedName>
</protein>
<dbReference type="EMBL" id="JABBWE010000116">
    <property type="protein sequence ID" value="KAG1785180.1"/>
    <property type="molecule type" value="Genomic_DNA"/>
</dbReference>
<dbReference type="Gene3D" id="3.60.130.30">
    <property type="match status" value="1"/>
</dbReference>
<dbReference type="RefSeq" id="XP_041152665.1">
    <property type="nucleotide sequence ID" value="XM_041296207.1"/>
</dbReference>
<keyword evidence="2" id="KW-1185">Reference proteome</keyword>
<organism evidence="1 2">
    <name type="scientific">Suillus plorans</name>
    <dbReference type="NCBI Taxonomy" id="116603"/>
    <lineage>
        <taxon>Eukaryota</taxon>
        <taxon>Fungi</taxon>
        <taxon>Dikarya</taxon>
        <taxon>Basidiomycota</taxon>
        <taxon>Agaricomycotina</taxon>
        <taxon>Agaricomycetes</taxon>
        <taxon>Agaricomycetidae</taxon>
        <taxon>Boletales</taxon>
        <taxon>Suillineae</taxon>
        <taxon>Suillaceae</taxon>
        <taxon>Suillus</taxon>
    </lineage>
</organism>
<feature type="non-terminal residue" evidence="1">
    <location>
        <position position="1"/>
    </location>
</feature>
<sequence length="155" mass="17077">YYKATEALVLRLSAMFHVSFPEFYKKYQKAFEAGKWTVVDPGPFLGRVIVWKLAVLPHQDGLDAGPAVIFPMGRFEGGECYIPDLKLKLSYRPGEVIILMAGALYHSIGDWTPQPGVSGDGITPGRIGNVWFFPRSSFELLKDKPAGWSLKGAGG</sequence>
<name>A0A9P7ABN5_9AGAM</name>
<evidence type="ECO:0000313" key="2">
    <source>
        <dbReference type="Proteomes" id="UP000719766"/>
    </source>
</evidence>
<evidence type="ECO:0000313" key="1">
    <source>
        <dbReference type="EMBL" id="KAG1785180.1"/>
    </source>
</evidence>
<dbReference type="AlphaFoldDB" id="A0A9P7ABN5"/>
<proteinExistence type="predicted"/>
<comment type="caution">
    <text evidence="1">The sequence shown here is derived from an EMBL/GenBank/DDBJ whole genome shotgun (WGS) entry which is preliminary data.</text>
</comment>
<dbReference type="GeneID" id="64589971"/>
<dbReference type="Proteomes" id="UP000719766">
    <property type="component" value="Unassembled WGS sequence"/>
</dbReference>
<gene>
    <name evidence="1" type="ORF">HD556DRAFT_1192503</name>
</gene>
<feature type="non-terminal residue" evidence="1">
    <location>
        <position position="155"/>
    </location>
</feature>
<dbReference type="OrthoDB" id="2658103at2759"/>
<reference evidence="1" key="1">
    <citation type="journal article" date="2020" name="New Phytol.">
        <title>Comparative genomics reveals dynamic genome evolution in host specialist ectomycorrhizal fungi.</title>
        <authorList>
            <person name="Lofgren L.A."/>
            <person name="Nguyen N.H."/>
            <person name="Vilgalys R."/>
            <person name="Ruytinx J."/>
            <person name="Liao H.L."/>
            <person name="Branco S."/>
            <person name="Kuo A."/>
            <person name="LaButti K."/>
            <person name="Lipzen A."/>
            <person name="Andreopoulos W."/>
            <person name="Pangilinan J."/>
            <person name="Riley R."/>
            <person name="Hundley H."/>
            <person name="Na H."/>
            <person name="Barry K."/>
            <person name="Grigoriev I.V."/>
            <person name="Stajich J.E."/>
            <person name="Kennedy P.G."/>
        </authorList>
    </citation>
    <scope>NUCLEOTIDE SEQUENCE</scope>
    <source>
        <strain evidence="1">S12</strain>
    </source>
</reference>